<reference evidence="11 12" key="1">
    <citation type="submission" date="2014-07" db="EMBL/GenBank/DDBJ databases">
        <title>Unique and conserved regions in Vibrio harveyi and related species in comparison with the shrimp pathogen Vibrio harveyi CAIM 1792.</title>
        <authorList>
            <person name="Espinoza-Valles I."/>
            <person name="Vora G."/>
            <person name="Leekitcharoenphon P."/>
            <person name="Ussery D."/>
            <person name="Hoj L."/>
            <person name="Gomez-Gil B."/>
        </authorList>
    </citation>
    <scope>NUCLEOTIDE SEQUENCE [LARGE SCALE GENOMIC DNA]</scope>
    <source>
        <strain evidence="12">CAIM 1854 / LMG 25443</strain>
    </source>
</reference>
<dbReference type="CDD" id="cd06563">
    <property type="entry name" value="GH20_chitobiase-like"/>
    <property type="match status" value="1"/>
</dbReference>
<dbReference type="InterPro" id="IPR029018">
    <property type="entry name" value="Hex-like_dom2"/>
</dbReference>
<evidence type="ECO:0000256" key="4">
    <source>
        <dbReference type="ARBA" id="ARBA00022801"/>
    </source>
</evidence>
<dbReference type="SUPFAM" id="SSF55545">
    <property type="entry name" value="beta-N-acetylhexosaminidase-like domain"/>
    <property type="match status" value="1"/>
</dbReference>
<feature type="domain" description="Glycoside hydrolase family 20 catalytic" evidence="9">
    <location>
        <begin position="260"/>
        <end position="607"/>
    </location>
</feature>
<dbReference type="FunFam" id="3.20.20.80:FF:000188">
    <property type="entry name" value="Beta-N-acetylhexosaminidase"/>
    <property type="match status" value="1"/>
</dbReference>
<comment type="catalytic activity">
    <reaction evidence="1">
        <text>Hydrolysis of terminal non-reducing N-acetyl-D-hexosamine residues in N-acetyl-beta-D-hexosaminides.</text>
        <dbReference type="EC" id="3.2.1.52"/>
    </reaction>
</comment>
<evidence type="ECO:0000313" key="11">
    <source>
        <dbReference type="EMBL" id="KIF54962.1"/>
    </source>
</evidence>
<dbReference type="AlphaFoldDB" id="A0A0C1WF51"/>
<dbReference type="InterPro" id="IPR015882">
    <property type="entry name" value="HEX_bac_N"/>
</dbReference>
<dbReference type="InterPro" id="IPR017853">
    <property type="entry name" value="GH"/>
</dbReference>
<protein>
    <recommendedName>
        <fullName evidence="3">beta-N-acetylhexosaminidase</fullName>
        <ecNumber evidence="3">3.2.1.52</ecNumber>
    </recommendedName>
    <alternativeName>
        <fullName evidence="6">Beta-N-acetylhexosaminidase</fullName>
    </alternativeName>
    <alternativeName>
        <fullName evidence="7">N-acetyl-beta-glucosaminidase</fullName>
    </alternativeName>
</protein>
<dbReference type="InterPro" id="IPR025705">
    <property type="entry name" value="Beta_hexosaminidase_sua/sub"/>
</dbReference>
<dbReference type="InterPro" id="IPR015883">
    <property type="entry name" value="Glyco_hydro_20_cat"/>
</dbReference>
<evidence type="ECO:0000256" key="8">
    <source>
        <dbReference type="PIRSR" id="PIRSR625705-1"/>
    </source>
</evidence>
<evidence type="ECO:0000256" key="7">
    <source>
        <dbReference type="ARBA" id="ARBA00033000"/>
    </source>
</evidence>
<dbReference type="Pfam" id="PF02838">
    <property type="entry name" value="Glyco_hydro_20b"/>
    <property type="match status" value="1"/>
</dbReference>
<dbReference type="PATRIC" id="fig|1229493.5.peg.2889"/>
<feature type="domain" description="Beta-hexosaminidase bacterial type N-terminal" evidence="10">
    <location>
        <begin position="138"/>
        <end position="256"/>
    </location>
</feature>
<dbReference type="RefSeq" id="WP_020196587.1">
    <property type="nucleotide sequence ID" value="NZ_BAOH01000062.1"/>
</dbReference>
<dbReference type="Gene3D" id="3.20.20.80">
    <property type="entry name" value="Glycosidases"/>
    <property type="match status" value="1"/>
</dbReference>
<dbReference type="PRINTS" id="PR00738">
    <property type="entry name" value="GLHYDRLASE20"/>
</dbReference>
<dbReference type="SUPFAM" id="SSF51445">
    <property type="entry name" value="(Trans)glycosidases"/>
    <property type="match status" value="1"/>
</dbReference>
<evidence type="ECO:0000256" key="5">
    <source>
        <dbReference type="ARBA" id="ARBA00023295"/>
    </source>
</evidence>
<evidence type="ECO:0000313" key="12">
    <source>
        <dbReference type="Proteomes" id="UP000031586"/>
    </source>
</evidence>
<evidence type="ECO:0000256" key="3">
    <source>
        <dbReference type="ARBA" id="ARBA00012663"/>
    </source>
</evidence>
<name>A0A0C1WF51_9VIBR</name>
<comment type="caution">
    <text evidence="11">The sequence shown here is derived from an EMBL/GenBank/DDBJ whole genome shotgun (WGS) entry which is preliminary data.</text>
</comment>
<dbReference type="GO" id="GO:0005975">
    <property type="term" value="P:carbohydrate metabolic process"/>
    <property type="evidence" value="ECO:0007669"/>
    <property type="project" value="InterPro"/>
</dbReference>
<dbReference type="GO" id="GO:0030203">
    <property type="term" value="P:glycosaminoglycan metabolic process"/>
    <property type="evidence" value="ECO:0007669"/>
    <property type="project" value="TreeGrafter"/>
</dbReference>
<comment type="similarity">
    <text evidence="2">Belongs to the glycosyl hydrolase 20 family.</text>
</comment>
<dbReference type="PANTHER" id="PTHR22600:SF57">
    <property type="entry name" value="BETA-N-ACETYLHEXOSAMINIDASE"/>
    <property type="match status" value="1"/>
</dbReference>
<evidence type="ECO:0000256" key="1">
    <source>
        <dbReference type="ARBA" id="ARBA00001231"/>
    </source>
</evidence>
<keyword evidence="4" id="KW-0378">Hydrolase</keyword>
<dbReference type="EC" id="3.2.1.52" evidence="3"/>
<evidence type="ECO:0000259" key="10">
    <source>
        <dbReference type="Pfam" id="PF02838"/>
    </source>
</evidence>
<organism evidence="11 12">
    <name type="scientific">Vibrio owensii CAIM 1854 = LMG 25443</name>
    <dbReference type="NCBI Taxonomy" id="1229493"/>
    <lineage>
        <taxon>Bacteria</taxon>
        <taxon>Pseudomonadati</taxon>
        <taxon>Pseudomonadota</taxon>
        <taxon>Gammaproteobacteria</taxon>
        <taxon>Vibrionales</taxon>
        <taxon>Vibrionaceae</taxon>
        <taxon>Vibrio</taxon>
    </lineage>
</organism>
<keyword evidence="5" id="KW-0326">Glycosidase</keyword>
<dbReference type="Gene3D" id="3.30.379.10">
    <property type="entry name" value="Chitobiase/beta-hexosaminidase domain 2-like"/>
    <property type="match status" value="1"/>
</dbReference>
<dbReference type="Pfam" id="PF00728">
    <property type="entry name" value="Glyco_hydro_20"/>
    <property type="match status" value="1"/>
</dbReference>
<accession>A0A0C1WF51</accession>
<dbReference type="GO" id="GO:0004563">
    <property type="term" value="F:beta-N-acetylhexosaminidase activity"/>
    <property type="evidence" value="ECO:0007669"/>
    <property type="project" value="UniProtKB-EC"/>
</dbReference>
<dbReference type="GO" id="GO:0016020">
    <property type="term" value="C:membrane"/>
    <property type="evidence" value="ECO:0007669"/>
    <property type="project" value="TreeGrafter"/>
</dbReference>
<gene>
    <name evidence="11" type="ORF">H735_01070</name>
</gene>
<dbReference type="EMBL" id="JPRD01000003">
    <property type="protein sequence ID" value="KIF54962.1"/>
    <property type="molecule type" value="Genomic_DNA"/>
</dbReference>
<sequence length="639" mass="73116">MEYRVDLVVLSEQKQNCRFGLTFHNLSDQDLNSWSLTFAFDRYILPDSVSNGQLTQIGSFCTLKPEGMVLAANHHYYCEFSIGSNPFRYYSDGFNEAMIDFVVDGNPQRAQVDVTPIVLASPYRERSEIPASLTHAQPLLPKPNHIEVSDHSFTFDEQAGVAIYTDLANSAKTWLLEELQRIHQFELSSSNSGKILFKSNPTLDEGAYKLKVSEESIKIEAGSSSGFTHACATLLQLLKRDENTNTMEVVCCSIKDSPRFRYRGMMLDCARHFHSVEQVKRLINLLAHYKFNTFHWHLTDDEGWRVEIKSLPQLTDIGAWRGIDETIEPQYTHLSQRYGGFYTQEEIKDVIEFAAQRGITIIPEIDVPGHCRAAIKALPHLLVEAEDTTEYRSIQHYNDNVINPALPGSYEFIDKVLEEIAALFPAPYVHIGADEVPNGVWSKSPACQAFMEKLGYTDYKELQGHFLRHAEDKLRKLGKRMLGWEEAQHGNKVSKDTVIYSWLSEEAALNCARQGFDVVLQPAQTTYLDMTQDYAPEEPGVDWANPLPLEKAYNYEPLAEVPADDPIRKRIWGIQTALWCEIINNPSRMDYMIFPRLTAMAEACWTEKQHRDWTDYLSRLKGHLPLLDLQGVNYRKPWK</sequence>
<dbReference type="Proteomes" id="UP000031586">
    <property type="component" value="Unassembled WGS sequence"/>
</dbReference>
<feature type="active site" description="Proton donor" evidence="8">
    <location>
        <position position="435"/>
    </location>
</feature>
<evidence type="ECO:0000259" key="9">
    <source>
        <dbReference type="Pfam" id="PF00728"/>
    </source>
</evidence>
<evidence type="ECO:0000256" key="6">
    <source>
        <dbReference type="ARBA" id="ARBA00030512"/>
    </source>
</evidence>
<evidence type="ECO:0000256" key="2">
    <source>
        <dbReference type="ARBA" id="ARBA00006285"/>
    </source>
</evidence>
<proteinExistence type="inferred from homology"/>
<dbReference type="PANTHER" id="PTHR22600">
    <property type="entry name" value="BETA-HEXOSAMINIDASE"/>
    <property type="match status" value="1"/>
</dbReference>